<evidence type="ECO:0000256" key="1">
    <source>
        <dbReference type="SAM" id="MobiDB-lite"/>
    </source>
</evidence>
<organism evidence="3 4">
    <name type="scientific">Phyllosticta capitalensis</name>
    <dbReference type="NCBI Taxonomy" id="121624"/>
    <lineage>
        <taxon>Eukaryota</taxon>
        <taxon>Fungi</taxon>
        <taxon>Dikarya</taxon>
        <taxon>Ascomycota</taxon>
        <taxon>Pezizomycotina</taxon>
        <taxon>Dothideomycetes</taxon>
        <taxon>Dothideomycetes incertae sedis</taxon>
        <taxon>Botryosphaeriales</taxon>
        <taxon>Phyllostictaceae</taxon>
        <taxon>Phyllosticta</taxon>
    </lineage>
</organism>
<feature type="transmembrane region" description="Helical" evidence="2">
    <location>
        <begin position="54"/>
        <end position="79"/>
    </location>
</feature>
<gene>
    <name evidence="3" type="ORF">HDK90DRAFT_116184</name>
</gene>
<comment type="caution">
    <text evidence="3">The sequence shown here is derived from an EMBL/GenBank/DDBJ whole genome shotgun (WGS) entry which is preliminary data.</text>
</comment>
<keyword evidence="4" id="KW-1185">Reference proteome</keyword>
<keyword evidence="2" id="KW-1133">Transmembrane helix</keyword>
<proteinExistence type="predicted"/>
<feature type="region of interest" description="Disordered" evidence="1">
    <location>
        <begin position="83"/>
        <end position="150"/>
    </location>
</feature>
<name>A0ABR1YAU6_9PEZI</name>
<sequence>MEVGGPEQAREHELDQYVTRIRLSFFTRQLSPVDRPVNPTMTLLARALTTTNKISVISVSVAFAGVVLTFGVGLASYLLERRRKGRSDEENQPGANLSEQGGGVCDMAILTPPKRAYLPPRSKHTRPEPTHTHSCPLPHITRQSQTPERQ</sequence>
<evidence type="ECO:0000256" key="2">
    <source>
        <dbReference type="SAM" id="Phobius"/>
    </source>
</evidence>
<keyword evidence="2" id="KW-0812">Transmembrane</keyword>
<feature type="compositionally biased region" description="Polar residues" evidence="1">
    <location>
        <begin position="141"/>
        <end position="150"/>
    </location>
</feature>
<dbReference type="Proteomes" id="UP001492380">
    <property type="component" value="Unassembled WGS sequence"/>
</dbReference>
<evidence type="ECO:0000313" key="4">
    <source>
        <dbReference type="Proteomes" id="UP001492380"/>
    </source>
</evidence>
<evidence type="ECO:0000313" key="3">
    <source>
        <dbReference type="EMBL" id="KAK8223274.1"/>
    </source>
</evidence>
<dbReference type="EMBL" id="JBBWRZ010000014">
    <property type="protein sequence ID" value="KAK8223274.1"/>
    <property type="molecule type" value="Genomic_DNA"/>
</dbReference>
<accession>A0ABR1YAU6</accession>
<protein>
    <submittedName>
        <fullName evidence="3">Uncharacterized protein</fullName>
    </submittedName>
</protein>
<reference evidence="3 4" key="1">
    <citation type="submission" date="2024-04" db="EMBL/GenBank/DDBJ databases">
        <title>Phyllosticta paracitricarpa is synonymous to the EU quarantine fungus P. citricarpa based on phylogenomic analyses.</title>
        <authorList>
            <consortium name="Lawrence Berkeley National Laboratory"/>
            <person name="Van Ingen-Buijs V.A."/>
            <person name="Van Westerhoven A.C."/>
            <person name="Haridas S."/>
            <person name="Skiadas P."/>
            <person name="Martin F."/>
            <person name="Groenewald J.Z."/>
            <person name="Crous P.W."/>
            <person name="Seidl M.F."/>
        </authorList>
    </citation>
    <scope>NUCLEOTIDE SEQUENCE [LARGE SCALE GENOMIC DNA]</scope>
    <source>
        <strain evidence="3 4">CBS 123374</strain>
    </source>
</reference>
<keyword evidence="2" id="KW-0472">Membrane</keyword>